<dbReference type="EMBL" id="JARJCW010000072">
    <property type="protein sequence ID" value="KAJ7198613.1"/>
    <property type="molecule type" value="Genomic_DNA"/>
</dbReference>
<gene>
    <name evidence="1" type="ORF">GGX14DRAFT_307851</name>
</gene>
<sequence length="66" mass="7802">LLHLPDDILNAGPLPCYWNYVTERYMGYLVRASKSRKNPYASFARRLREIAQNNAIKLKFHLHDEL</sequence>
<name>A0AAD6V207_9AGAR</name>
<evidence type="ECO:0000313" key="2">
    <source>
        <dbReference type="Proteomes" id="UP001219525"/>
    </source>
</evidence>
<evidence type="ECO:0000313" key="1">
    <source>
        <dbReference type="EMBL" id="KAJ7198613.1"/>
    </source>
</evidence>
<organism evidence="1 2">
    <name type="scientific">Mycena pura</name>
    <dbReference type="NCBI Taxonomy" id="153505"/>
    <lineage>
        <taxon>Eukaryota</taxon>
        <taxon>Fungi</taxon>
        <taxon>Dikarya</taxon>
        <taxon>Basidiomycota</taxon>
        <taxon>Agaricomycotina</taxon>
        <taxon>Agaricomycetes</taxon>
        <taxon>Agaricomycetidae</taxon>
        <taxon>Agaricales</taxon>
        <taxon>Marasmiineae</taxon>
        <taxon>Mycenaceae</taxon>
        <taxon>Mycena</taxon>
    </lineage>
</organism>
<reference evidence="1" key="1">
    <citation type="submission" date="2023-03" db="EMBL/GenBank/DDBJ databases">
        <title>Massive genome expansion in bonnet fungi (Mycena s.s.) driven by repeated elements and novel gene families across ecological guilds.</title>
        <authorList>
            <consortium name="Lawrence Berkeley National Laboratory"/>
            <person name="Harder C.B."/>
            <person name="Miyauchi S."/>
            <person name="Viragh M."/>
            <person name="Kuo A."/>
            <person name="Thoen E."/>
            <person name="Andreopoulos B."/>
            <person name="Lu D."/>
            <person name="Skrede I."/>
            <person name="Drula E."/>
            <person name="Henrissat B."/>
            <person name="Morin E."/>
            <person name="Kohler A."/>
            <person name="Barry K."/>
            <person name="LaButti K."/>
            <person name="Morin E."/>
            <person name="Salamov A."/>
            <person name="Lipzen A."/>
            <person name="Mereny Z."/>
            <person name="Hegedus B."/>
            <person name="Baldrian P."/>
            <person name="Stursova M."/>
            <person name="Weitz H."/>
            <person name="Taylor A."/>
            <person name="Grigoriev I.V."/>
            <person name="Nagy L.G."/>
            <person name="Martin F."/>
            <person name="Kauserud H."/>
        </authorList>
    </citation>
    <scope>NUCLEOTIDE SEQUENCE</scope>
    <source>
        <strain evidence="1">9144</strain>
    </source>
</reference>
<proteinExistence type="predicted"/>
<feature type="non-terminal residue" evidence="1">
    <location>
        <position position="66"/>
    </location>
</feature>
<keyword evidence="2" id="KW-1185">Reference proteome</keyword>
<protein>
    <submittedName>
        <fullName evidence="1">Uncharacterized protein</fullName>
    </submittedName>
</protein>
<accession>A0AAD6V207</accession>
<feature type="non-terminal residue" evidence="1">
    <location>
        <position position="1"/>
    </location>
</feature>
<comment type="caution">
    <text evidence="1">The sequence shown here is derived from an EMBL/GenBank/DDBJ whole genome shotgun (WGS) entry which is preliminary data.</text>
</comment>
<dbReference type="AlphaFoldDB" id="A0AAD6V207"/>
<dbReference type="Proteomes" id="UP001219525">
    <property type="component" value="Unassembled WGS sequence"/>
</dbReference>